<feature type="repeat" description="ANK" evidence="7">
    <location>
        <begin position="191"/>
        <end position="212"/>
    </location>
</feature>
<evidence type="ECO:0000256" key="8">
    <source>
        <dbReference type="SAM" id="Phobius"/>
    </source>
</evidence>
<feature type="transmembrane region" description="Helical" evidence="8">
    <location>
        <begin position="683"/>
        <end position="706"/>
    </location>
</feature>
<feature type="domain" description="PGG" evidence="9">
    <location>
        <begin position="594"/>
        <end position="705"/>
    </location>
</feature>
<keyword evidence="6 8" id="KW-0472">Membrane</keyword>
<dbReference type="Pfam" id="PF00023">
    <property type="entry name" value="Ank"/>
    <property type="match status" value="1"/>
</dbReference>
<evidence type="ECO:0000256" key="7">
    <source>
        <dbReference type="PROSITE-ProRule" id="PRU00023"/>
    </source>
</evidence>
<dbReference type="PROSITE" id="PS50297">
    <property type="entry name" value="ANK_REP_REGION"/>
    <property type="match status" value="1"/>
</dbReference>
<dbReference type="PANTHER" id="PTHR24186">
    <property type="entry name" value="PROTEIN PHOSPHATASE 1 REGULATORY SUBUNIT"/>
    <property type="match status" value="1"/>
</dbReference>
<evidence type="ECO:0000259" key="9">
    <source>
        <dbReference type="Pfam" id="PF13962"/>
    </source>
</evidence>
<name>A0A368QLZ9_SETIT</name>
<evidence type="ECO:0000256" key="5">
    <source>
        <dbReference type="ARBA" id="ARBA00023043"/>
    </source>
</evidence>
<organism evidence="10">
    <name type="scientific">Setaria italica</name>
    <name type="common">Foxtail millet</name>
    <name type="synonym">Panicum italicum</name>
    <dbReference type="NCBI Taxonomy" id="4555"/>
    <lineage>
        <taxon>Eukaryota</taxon>
        <taxon>Viridiplantae</taxon>
        <taxon>Streptophyta</taxon>
        <taxon>Embryophyta</taxon>
        <taxon>Tracheophyta</taxon>
        <taxon>Spermatophyta</taxon>
        <taxon>Magnoliopsida</taxon>
        <taxon>Liliopsida</taxon>
        <taxon>Poales</taxon>
        <taxon>Poaceae</taxon>
        <taxon>PACMAD clade</taxon>
        <taxon>Panicoideae</taxon>
        <taxon>Panicodae</taxon>
        <taxon>Paniceae</taxon>
        <taxon>Cenchrinae</taxon>
        <taxon>Setaria</taxon>
    </lineage>
</organism>
<accession>A0A368QLZ9</accession>
<protein>
    <recommendedName>
        <fullName evidence="9">PGG domain-containing protein</fullName>
    </recommendedName>
</protein>
<gene>
    <name evidence="10" type="ORF">SETIT_3G349400v2</name>
</gene>
<proteinExistence type="predicted"/>
<comment type="subcellular location">
    <subcellularLocation>
        <location evidence="1">Membrane</location>
        <topology evidence="1">Multi-pass membrane protein</topology>
    </subcellularLocation>
</comment>
<dbReference type="SMART" id="SM00248">
    <property type="entry name" value="ANK"/>
    <property type="match status" value="7"/>
</dbReference>
<feature type="transmembrane region" description="Helical" evidence="8">
    <location>
        <begin position="651"/>
        <end position="671"/>
    </location>
</feature>
<evidence type="ECO:0000256" key="6">
    <source>
        <dbReference type="ARBA" id="ARBA00023136"/>
    </source>
</evidence>
<evidence type="ECO:0000313" key="10">
    <source>
        <dbReference type="EMBL" id="RCV19009.1"/>
    </source>
</evidence>
<dbReference type="InterPro" id="IPR036770">
    <property type="entry name" value="Ankyrin_rpt-contain_sf"/>
</dbReference>
<evidence type="ECO:0000256" key="4">
    <source>
        <dbReference type="ARBA" id="ARBA00022989"/>
    </source>
</evidence>
<dbReference type="Gene3D" id="1.25.40.20">
    <property type="entry name" value="Ankyrin repeat-containing domain"/>
    <property type="match status" value="3"/>
</dbReference>
<feature type="transmembrane region" description="Helical" evidence="8">
    <location>
        <begin position="597"/>
        <end position="619"/>
    </location>
</feature>
<dbReference type="GO" id="GO:0016020">
    <property type="term" value="C:membrane"/>
    <property type="evidence" value="ECO:0007669"/>
    <property type="project" value="UniProtKB-SubCell"/>
</dbReference>
<dbReference type="EMBL" id="CM003530">
    <property type="protein sequence ID" value="RCV19009.1"/>
    <property type="molecule type" value="Genomic_DNA"/>
</dbReference>
<dbReference type="Pfam" id="PF13962">
    <property type="entry name" value="PGG"/>
    <property type="match status" value="1"/>
</dbReference>
<dbReference type="InterPro" id="IPR026961">
    <property type="entry name" value="PGG_dom"/>
</dbReference>
<feature type="transmembrane region" description="Helical" evidence="8">
    <location>
        <begin position="755"/>
        <end position="780"/>
    </location>
</feature>
<dbReference type="PROSITE" id="PS50088">
    <property type="entry name" value="ANK_REPEAT"/>
    <property type="match status" value="1"/>
</dbReference>
<dbReference type="STRING" id="4555.A0A368QLZ9"/>
<reference evidence="10" key="2">
    <citation type="submission" date="2015-07" db="EMBL/GenBank/DDBJ databases">
        <authorList>
            <person name="Noorani M."/>
        </authorList>
    </citation>
    <scope>NUCLEOTIDE SEQUENCE</scope>
    <source>
        <strain evidence="10">Yugu1</strain>
    </source>
</reference>
<evidence type="ECO:0000256" key="1">
    <source>
        <dbReference type="ARBA" id="ARBA00004141"/>
    </source>
</evidence>
<dbReference type="OrthoDB" id="1847170at2759"/>
<evidence type="ECO:0000256" key="3">
    <source>
        <dbReference type="ARBA" id="ARBA00022737"/>
    </source>
</evidence>
<sequence>MASINEEEAPSSPNAPTVAMDAKLMVATDRGDVKKLKGLLNKEDAMAMVVVTAATSKKPSKEDQFPAGRINPLLLVSACVGSWKALNFLLEREDAKKAPMVAPTQEFLELLAGGSATKGRIAVSAAGDVEEGVDHEPAPPAAGALLKGVTPDGDTALHAVASNGYNGDDSLKYAGIICDRDRDLLFAKNHMGNTPLHCAVRAGSSKMVSRLIALAEHEGAEGKLKLLRMENERHETALHEAVRIEDSRILPDLETLYAVLTDEDIRSPGHKGDADGGGAPEEKNMVRLLMGSDPELANYPAKGISPLCLAILLKKDTIAVTLYKKSGGNLSYSGPDGQNALHVAVLRATTNTVMVEVLFRWNKSLPTQGDKHGSTPLHFASSLHCPFDFFWCPPRIRNYWRTRISNIVAKVFKANPAALYQADNSGLFPIHVAASIGTTSTVEFFLQKSPSSAGLRNAKGRTFLHVAVEKRRREIVSFVCQTPSAEWILNMQDMDGNTALHLATKSRMLKTCSTLLGNKKVHLNLSNVKGHTPLDLSRSNLPRGIYCYQTAESRIHTALKLFGAKHSGLRCDHIEQKYRRPLNQKEKKKQSDLIKDTTQMLIVGAVLIATVAFGATFAIPGGYKADDHLNGGTPTLAGRYIFDAYMMANTLAFVCSTAATIALVVSGTAMIDLGTRQRNLNAAVFMLYSSVTSMTVAFALAAYMVLAPVARSTAIAIFMISPLPVLFISVEGMFKWGLLARARLVRMGPIPAMRSFAMAVIGLIVFVLWPLIFTFAWAAFARILH</sequence>
<keyword evidence="4 8" id="KW-1133">Transmembrane helix</keyword>
<dbReference type="PANTHER" id="PTHR24186:SF50">
    <property type="entry name" value="ANKYRIN REPEAT-CONTAINING PROTEIN ITN1-LIKE ISOFORM X1"/>
    <property type="match status" value="1"/>
</dbReference>
<feature type="transmembrane region" description="Helical" evidence="8">
    <location>
        <begin position="712"/>
        <end position="734"/>
    </location>
</feature>
<reference evidence="10" key="1">
    <citation type="journal article" date="2012" name="Nat. Biotechnol.">
        <title>Reference genome sequence of the model plant Setaria.</title>
        <authorList>
            <person name="Bennetzen J.L."/>
            <person name="Schmutz J."/>
            <person name="Wang H."/>
            <person name="Percifield R."/>
            <person name="Hawkins J."/>
            <person name="Pontaroli A.C."/>
            <person name="Estep M."/>
            <person name="Feng L."/>
            <person name="Vaughn J.N."/>
            <person name="Grimwood J."/>
            <person name="Jenkins J."/>
            <person name="Barry K."/>
            <person name="Lindquist E."/>
            <person name="Hellsten U."/>
            <person name="Deshpande S."/>
            <person name="Wang X."/>
            <person name="Wu X."/>
            <person name="Mitros T."/>
            <person name="Triplett J."/>
            <person name="Yang X."/>
            <person name="Ye C.Y."/>
            <person name="Mauro-Herrera M."/>
            <person name="Wang L."/>
            <person name="Li P."/>
            <person name="Sharma M."/>
            <person name="Sharma R."/>
            <person name="Ronald P.C."/>
            <person name="Panaud O."/>
            <person name="Kellogg E.A."/>
            <person name="Brutnell T.P."/>
            <person name="Doust A.N."/>
            <person name="Tuskan G.A."/>
            <person name="Rokhsar D."/>
            <person name="Devos K.M."/>
        </authorList>
    </citation>
    <scope>NUCLEOTIDE SEQUENCE [LARGE SCALE GENOMIC DNA]</scope>
    <source>
        <strain evidence="10">Yugu1</strain>
    </source>
</reference>
<dbReference type="InterPro" id="IPR002110">
    <property type="entry name" value="Ankyrin_rpt"/>
</dbReference>
<dbReference type="SUPFAM" id="SSF48403">
    <property type="entry name" value="Ankyrin repeat"/>
    <property type="match status" value="1"/>
</dbReference>
<keyword evidence="5 7" id="KW-0040">ANK repeat</keyword>
<keyword evidence="2 8" id="KW-0812">Transmembrane</keyword>
<evidence type="ECO:0000256" key="2">
    <source>
        <dbReference type="ARBA" id="ARBA00022692"/>
    </source>
</evidence>
<dbReference type="AlphaFoldDB" id="A0A368QLZ9"/>
<keyword evidence="3" id="KW-0677">Repeat</keyword>
<dbReference type="Pfam" id="PF12796">
    <property type="entry name" value="Ank_2"/>
    <property type="match status" value="1"/>
</dbReference>